<feature type="transmembrane region" description="Helical" evidence="1">
    <location>
        <begin position="92"/>
        <end position="110"/>
    </location>
</feature>
<feature type="transmembrane region" description="Helical" evidence="1">
    <location>
        <begin position="169"/>
        <end position="187"/>
    </location>
</feature>
<gene>
    <name evidence="2" type="ORF">A2875_01370</name>
</gene>
<evidence type="ECO:0008006" key="4">
    <source>
        <dbReference type="Google" id="ProtNLM"/>
    </source>
</evidence>
<feature type="transmembrane region" description="Helical" evidence="1">
    <location>
        <begin position="193"/>
        <end position="215"/>
    </location>
</feature>
<proteinExistence type="predicted"/>
<feature type="transmembrane region" description="Helical" evidence="1">
    <location>
        <begin position="309"/>
        <end position="328"/>
    </location>
</feature>
<feature type="transmembrane region" description="Helical" evidence="1">
    <location>
        <begin position="337"/>
        <end position="358"/>
    </location>
</feature>
<reference evidence="2 3" key="1">
    <citation type="journal article" date="2016" name="Nat. Commun.">
        <title>Thousands of microbial genomes shed light on interconnected biogeochemical processes in an aquifer system.</title>
        <authorList>
            <person name="Anantharaman K."/>
            <person name="Brown C.T."/>
            <person name="Hug L.A."/>
            <person name="Sharon I."/>
            <person name="Castelle C.J."/>
            <person name="Probst A.J."/>
            <person name="Thomas B.C."/>
            <person name="Singh A."/>
            <person name="Wilkins M.J."/>
            <person name="Karaoz U."/>
            <person name="Brodie E.L."/>
            <person name="Williams K.H."/>
            <person name="Hubbard S.S."/>
            <person name="Banfield J.F."/>
        </authorList>
    </citation>
    <scope>NUCLEOTIDE SEQUENCE [LARGE SCALE GENOMIC DNA]</scope>
</reference>
<accession>A0A1F5ZSF2</accession>
<dbReference type="AlphaFoldDB" id="A0A1F5ZSF2"/>
<dbReference type="EMBL" id="MFJJ01000007">
    <property type="protein sequence ID" value="OGG15042.1"/>
    <property type="molecule type" value="Genomic_DNA"/>
</dbReference>
<keyword evidence="1" id="KW-0812">Transmembrane</keyword>
<evidence type="ECO:0000313" key="3">
    <source>
        <dbReference type="Proteomes" id="UP000177416"/>
    </source>
</evidence>
<feature type="transmembrane region" description="Helical" evidence="1">
    <location>
        <begin position="407"/>
        <end position="425"/>
    </location>
</feature>
<comment type="caution">
    <text evidence="2">The sequence shown here is derived from an EMBL/GenBank/DDBJ whole genome shotgun (WGS) entry which is preliminary data.</text>
</comment>
<feature type="transmembrane region" description="Helical" evidence="1">
    <location>
        <begin position="1088"/>
        <end position="1112"/>
    </location>
</feature>
<feature type="transmembrane region" description="Helical" evidence="1">
    <location>
        <begin position="224"/>
        <end position="244"/>
    </location>
</feature>
<keyword evidence="1" id="KW-0472">Membrane</keyword>
<organism evidence="2 3">
    <name type="scientific">Candidatus Gottesmanbacteria bacterium RIFCSPHIGHO2_01_FULL_46_14</name>
    <dbReference type="NCBI Taxonomy" id="1798380"/>
    <lineage>
        <taxon>Bacteria</taxon>
        <taxon>Candidatus Gottesmaniibacteriota</taxon>
    </lineage>
</organism>
<sequence>MNHHSWKRTVIELLVIFVLSLTPLLWYREGTIFVGHDNTYPLEAKPFLQNRLHTWSQNFFGHDQSLILGTIPIHFIDAIPSFFGISLQRGQQIIYVFWFFLIGVSAYILARTLRPQSSIFPFTAVILYQFNYFILQGWWIGEKSKFSAYIAMPLVLSVFFAVTRGKLSVFMGAVLISLILFVFNAGGLYGVPLYGGAIVAVGMLLILKMLAYWYAKNFAAIRRLVLFTVATILLSLLANAYFLIPAYAKIRSRSAPGIETVGGVSGIISWAAEISANTSFLNLMRLEGIPEWYDNPEHPYAKYVLEQPLLIAVSYFWPLLVLAALLVAKKTDSHRIVAYFFVVYLLGLFFAAGTHPPLGFIYQFFVERIPGFVIFRTPYYKFAPAIFLATAFLTAYLVDSFSKRTRTLVFIGLAAIVFAYHYPYFTGNFFAWRDIFSTRLTVPSYVYEFGQWLNNEKSRDGRVLLLPPNSPDLLYSAYNWGYLSFQSLPTLMSGKPVVINNDQINNSERTMLASLYKAIVESNGEIVKKLDSMLDISYVLVQKDVISDPRSVVPIDTDAFVRAVQNNSQFAFMRSFGQWDAYSLRASPLPTFYTTDRFLTLHGNIKELDPYYEFIGETNTFIDTSDGKRLEMAPQASNFIIPTCLTCPYKNRPVISFPERSILPDDPFYQMVLFLENRRSIPKEPKPAIYHMLGISLKRVSEINEMLFRQKALSQNIVDRYTMLLHSIEENFRKLPSLQEKIEVAQDIRDYLRAERNFLRPNLNKNVPAGIQTVLLGYIFGEISRLEKQFELPELSLEESNNRVYQFSLLGDGEFEILVRTDEFRPFIREGNQLAISIDNKLVRELIVTDMILRSRWLSFGRLRLPDGFHTLTLSFPQQPGSTHEMSFVETEFSVPGDNTCFGTRANVGSQKLYKLDAFYLNDFSDNLLLFIWDQGVTARKLKNAVRLLVSGLTEKNEQIIEASEGTKEVLIALCAPNLTQELIDKQFQIKISEILYPVLLLYPQDVPVAVTAPVSFQQIDSTSYRVTGVTDNPMPKVLVFSQRYDDWWELTGAPAKHVRANGYANAWIIEGNPTTSELVVHYKGEDYFFYGKLVSMLTVVGSIGYIGYWLARRRRQHA</sequence>
<evidence type="ECO:0000256" key="1">
    <source>
        <dbReference type="SAM" id="Phobius"/>
    </source>
</evidence>
<feature type="transmembrane region" description="Helical" evidence="1">
    <location>
        <begin position="119"/>
        <end position="140"/>
    </location>
</feature>
<evidence type="ECO:0000313" key="2">
    <source>
        <dbReference type="EMBL" id="OGG15042.1"/>
    </source>
</evidence>
<feature type="transmembrane region" description="Helical" evidence="1">
    <location>
        <begin position="378"/>
        <end position="398"/>
    </location>
</feature>
<protein>
    <recommendedName>
        <fullName evidence="4">Membrane protein 6-pyruvoyl-tetrahydropterin synthase-related domain-containing protein</fullName>
    </recommendedName>
</protein>
<feature type="transmembrane region" description="Helical" evidence="1">
    <location>
        <begin position="9"/>
        <end position="27"/>
    </location>
</feature>
<keyword evidence="1" id="KW-1133">Transmembrane helix</keyword>
<name>A0A1F5ZSF2_9BACT</name>
<dbReference type="Proteomes" id="UP000177416">
    <property type="component" value="Unassembled WGS sequence"/>
</dbReference>